<evidence type="ECO:0000256" key="2">
    <source>
        <dbReference type="ARBA" id="ARBA00022525"/>
    </source>
</evidence>
<gene>
    <name evidence="8" type="ORF">HCN44_010433</name>
</gene>
<keyword evidence="9" id="KW-1185">Reference proteome</keyword>
<dbReference type="OrthoDB" id="6656697at2759"/>
<dbReference type="InterPro" id="IPR001314">
    <property type="entry name" value="Peptidase_S1A"/>
</dbReference>
<keyword evidence="2" id="KW-0964">Secreted</keyword>
<sequence>MMWFSIVSLLMFVGGILAQSSSGIVFTGPTTTAPKPNPPAQGNCRCVAVGTCNFGPTGIDIRIVNQGQQSCSSGQVWCCGVSGNIQSGCGIRKITNAPVQPTGVAQFGSYPWQVAILDLNDVYLGSGVLLSPDYVLTAAHKVYTYTSGNIILRMGEWDGTATTEPNPYRDYRPASIVIHPNFNSQNLQNDVAIIRLTSSVPISTSPNINTACFPTSSPATGTRCWVTGWGKNAFNGNYQAILKEVDVPIVDQASCETRLRSTRLGQFFNLDRNSFICAGGEVGKDACTGDGGAPLVCQGGNGAWQVVGLVAWGIGCASGGVPGVYVNVFNFLPWITQQMGM</sequence>
<dbReference type="GO" id="GO:0004252">
    <property type="term" value="F:serine-type endopeptidase activity"/>
    <property type="evidence" value="ECO:0007669"/>
    <property type="project" value="InterPro"/>
</dbReference>
<dbReference type="GO" id="GO:0006508">
    <property type="term" value="P:proteolysis"/>
    <property type="evidence" value="ECO:0007669"/>
    <property type="project" value="InterPro"/>
</dbReference>
<dbReference type="SMART" id="SM00020">
    <property type="entry name" value="Tryp_SPc"/>
    <property type="match status" value="1"/>
</dbReference>
<evidence type="ECO:0000313" key="9">
    <source>
        <dbReference type="Proteomes" id="UP000639338"/>
    </source>
</evidence>
<dbReference type="InterPro" id="IPR009003">
    <property type="entry name" value="Peptidase_S1_PA"/>
</dbReference>
<feature type="chain" id="PRO_5032645535" description="Phenoloxidase-activating factor 2" evidence="6">
    <location>
        <begin position="19"/>
        <end position="341"/>
    </location>
</feature>
<dbReference type="PANTHER" id="PTHR24258">
    <property type="entry name" value="SERINE PROTEASE-RELATED"/>
    <property type="match status" value="1"/>
</dbReference>
<keyword evidence="6" id="KW-0732">Signal</keyword>
<dbReference type="PROSITE" id="PS50240">
    <property type="entry name" value="TRYPSIN_DOM"/>
    <property type="match status" value="1"/>
</dbReference>
<dbReference type="SUPFAM" id="SSF50494">
    <property type="entry name" value="Trypsin-like serine proteases"/>
    <property type="match status" value="1"/>
</dbReference>
<dbReference type="Gene3D" id="2.40.10.10">
    <property type="entry name" value="Trypsin-like serine proteases"/>
    <property type="match status" value="1"/>
</dbReference>
<comment type="subcellular location">
    <subcellularLocation>
        <location evidence="1">Secreted</location>
    </subcellularLocation>
</comment>
<evidence type="ECO:0000256" key="4">
    <source>
        <dbReference type="ARBA" id="ARBA00068096"/>
    </source>
</evidence>
<dbReference type="PANTHER" id="PTHR24258:SF142">
    <property type="entry name" value="PEPTIDASE S1 DOMAIN-CONTAINING PROTEIN"/>
    <property type="match status" value="1"/>
</dbReference>
<organism evidence="8 9">
    <name type="scientific">Aphidius gifuensis</name>
    <name type="common">Parasitoid wasp</name>
    <dbReference type="NCBI Taxonomy" id="684658"/>
    <lineage>
        <taxon>Eukaryota</taxon>
        <taxon>Metazoa</taxon>
        <taxon>Ecdysozoa</taxon>
        <taxon>Arthropoda</taxon>
        <taxon>Hexapoda</taxon>
        <taxon>Insecta</taxon>
        <taxon>Pterygota</taxon>
        <taxon>Neoptera</taxon>
        <taxon>Endopterygota</taxon>
        <taxon>Hymenoptera</taxon>
        <taxon>Apocrita</taxon>
        <taxon>Ichneumonoidea</taxon>
        <taxon>Braconidae</taxon>
        <taxon>Aphidiinae</taxon>
        <taxon>Aphidius</taxon>
    </lineage>
</organism>
<evidence type="ECO:0000259" key="7">
    <source>
        <dbReference type="PROSITE" id="PS50240"/>
    </source>
</evidence>
<evidence type="ECO:0000256" key="1">
    <source>
        <dbReference type="ARBA" id="ARBA00004613"/>
    </source>
</evidence>
<evidence type="ECO:0000256" key="5">
    <source>
        <dbReference type="ARBA" id="ARBA00076468"/>
    </source>
</evidence>
<dbReference type="InterPro" id="IPR001254">
    <property type="entry name" value="Trypsin_dom"/>
</dbReference>
<dbReference type="InterPro" id="IPR043504">
    <property type="entry name" value="Peptidase_S1_PA_chymotrypsin"/>
</dbReference>
<evidence type="ECO:0000256" key="6">
    <source>
        <dbReference type="SAM" id="SignalP"/>
    </source>
</evidence>
<evidence type="ECO:0000313" key="8">
    <source>
        <dbReference type="EMBL" id="KAF7991632.1"/>
    </source>
</evidence>
<keyword evidence="3" id="KW-1015">Disulfide bond</keyword>
<dbReference type="Pfam" id="PF00089">
    <property type="entry name" value="Trypsin"/>
    <property type="match status" value="1"/>
</dbReference>
<evidence type="ECO:0000256" key="3">
    <source>
        <dbReference type="ARBA" id="ARBA00023157"/>
    </source>
</evidence>
<name>A0A834XSA6_APHGI</name>
<reference evidence="8 9" key="1">
    <citation type="submission" date="2020-08" db="EMBL/GenBank/DDBJ databases">
        <title>Aphidius gifuensis genome sequencing and assembly.</title>
        <authorList>
            <person name="Du Z."/>
        </authorList>
    </citation>
    <scope>NUCLEOTIDE SEQUENCE [LARGE SCALE GENOMIC DNA]</scope>
    <source>
        <strain evidence="8">YNYX2018</strain>
        <tissue evidence="8">Adults</tissue>
    </source>
</reference>
<feature type="signal peptide" evidence="6">
    <location>
        <begin position="1"/>
        <end position="18"/>
    </location>
</feature>
<dbReference type="CDD" id="cd00190">
    <property type="entry name" value="Tryp_SPc"/>
    <property type="match status" value="1"/>
</dbReference>
<dbReference type="FunFam" id="2.40.10.10:FF:000038">
    <property type="entry name" value="Serine protease"/>
    <property type="match status" value="1"/>
</dbReference>
<dbReference type="EMBL" id="JACMRX010000004">
    <property type="protein sequence ID" value="KAF7991632.1"/>
    <property type="molecule type" value="Genomic_DNA"/>
</dbReference>
<dbReference type="PRINTS" id="PR00722">
    <property type="entry name" value="CHYMOTRYPSIN"/>
</dbReference>
<proteinExistence type="predicted"/>
<accession>A0A834XSA6</accession>
<dbReference type="GO" id="GO:0005576">
    <property type="term" value="C:extracellular region"/>
    <property type="evidence" value="ECO:0007669"/>
    <property type="project" value="UniProtKB-SubCell"/>
</dbReference>
<dbReference type="AlphaFoldDB" id="A0A834XSA6"/>
<comment type="caution">
    <text evidence="8">The sequence shown here is derived from an EMBL/GenBank/DDBJ whole genome shotgun (WGS) entry which is preliminary data.</text>
</comment>
<feature type="domain" description="Peptidase S1" evidence="7">
    <location>
        <begin position="85"/>
        <end position="340"/>
    </location>
</feature>
<dbReference type="Proteomes" id="UP000639338">
    <property type="component" value="Unassembled WGS sequence"/>
</dbReference>
<protein>
    <recommendedName>
        <fullName evidence="4">Phenoloxidase-activating factor 2</fullName>
    </recommendedName>
    <alternativeName>
        <fullName evidence="5">Prophenoloxidase-activating factor II</fullName>
    </alternativeName>
</protein>